<keyword evidence="1" id="KW-0391">Immunity</keyword>
<dbReference type="PROSITE" id="PS50835">
    <property type="entry name" value="IG_LIKE"/>
    <property type="match status" value="11"/>
</dbReference>
<dbReference type="KEGG" id="emc:129339980"/>
<evidence type="ECO:0000256" key="4">
    <source>
        <dbReference type="ARBA" id="ARBA00043265"/>
    </source>
</evidence>
<dbReference type="InterPro" id="IPR036179">
    <property type="entry name" value="Ig-like_dom_sf"/>
</dbReference>
<dbReference type="FunFam" id="2.60.40.10:FF:000998">
    <property type="entry name" value="Immunoglobulin heavy constant epsilon"/>
    <property type="match status" value="1"/>
</dbReference>
<dbReference type="RefSeq" id="XP_054850508.1">
    <property type="nucleotide sequence ID" value="XM_054994533.1"/>
</dbReference>
<dbReference type="InterPro" id="IPR007110">
    <property type="entry name" value="Ig-like_dom"/>
</dbReference>
<keyword evidence="2" id="KW-1064">Adaptive immunity</keyword>
<dbReference type="CDD" id="cd00098">
    <property type="entry name" value="IgC1"/>
    <property type="match status" value="1"/>
</dbReference>
<evidence type="ECO:0000313" key="8">
    <source>
        <dbReference type="RefSeq" id="XP_054850508.1"/>
    </source>
</evidence>
<dbReference type="SMART" id="SM00407">
    <property type="entry name" value="IGc1"/>
    <property type="match status" value="6"/>
</dbReference>
<feature type="domain" description="Ig-like" evidence="6">
    <location>
        <begin position="1343"/>
        <end position="1438"/>
    </location>
</feature>
<dbReference type="CDD" id="cd05768">
    <property type="entry name" value="IgC1_CH3_IgAGD_CH4_IgAEM"/>
    <property type="match status" value="2"/>
</dbReference>
<reference evidence="8" key="1">
    <citation type="submission" date="2025-08" db="UniProtKB">
        <authorList>
            <consortium name="RefSeq"/>
        </authorList>
    </citation>
    <scope>IDENTIFICATION</scope>
    <source>
        <tissue evidence="8">Blood</tissue>
    </source>
</reference>
<sequence>METPATHWKSLQSIRPPSVQLSLWGTFSSPQLTESGPAMVKPGGSFKVTCTVSGVQVSDYYWSWNRQLPAKSMEWLGFIRSTSRGGTTKNNPAFVSRMKITRDTSRNEVYLQLSSLTAADTATKRGGEKEGKEMEPIPISFILLCITPGIFSGPQLSESGPAIVKPGGSLKLTCTVSGVQVSDHYWTWNRQLPTKKLEWFGFIRSTPQGGTTQNNPAFVSRMKITRDTSRNEVYLQLSSLTAADTATYYCARLTEKQSNGASSWDAFDYWGQGTLVTVTSAQAQAPSVFPLLSCCDSDMEQLSGSMTFACLATGYSPGNAEITWEPKDATRIMTFPEVLPNGSNMFFTRSSQYTVPSTDFKKNTYTCIVKHAGITKPEGERKHIESNHCVERKPKAIQVHMLTPDCDEENAETDLELVCILLSSGPAQAKVEWLLNGAVEQIKGKVTLSGKDGEGYSSYIRRNITKKSWDKGDHYTCRVTRLPGSQNIEMYNTSKCEACYRSIQLPTISITKPSYRDLVEGTASVNCLVEGSFLEKSQITWNVNGRHSTEPRTNDNGRPNAISSRHLVSLEQWKRGTTFQCKVATTCFGEISKDVTIKQDTRVQTIKPIIGISQAYHEESSDSTIAQILNSILLSKALYDNGPVLPSGNAYTTYSILKIGRNELRDGTDSYTCVVYHSSSVEPITKTETISSVSGCSVEPVHVETIPPSFSDIYLTKSAKLTCRISNIPSEQDLMELNVIWIRERDNKALETTIGEAKEQENSDLVFVDATAAIYTEEWKSNDTFKCKVTLPLLPTAEIKTLQRLNGGTPRAPAVYVLPPPPEQLALQETATVTCLLKGFYPDEFFVKWLRNDEPVGDSEFFTSRPIQESKTPERYFTYSTINVNEQDWNSGDRYTCVVGHEALPLQTTQKTIDKNTGKLPPLRDRISISMQPPPFEDLFINQSATLTCMAPLANAMINWTANWTIDGKSVNQQAVTTQVLDEANSTSWIYSLLKVNLTKWKATMTFSCDIYTGLEEADIQYEQKNEPWDWAITSADITSNVTTDMYCELIEMDGAWNRVSTYLILFLLSLFYGGLVTFVKVKYSSPSTHNKPQTVVQQQPRPGFSSDRCSLWLVSPSAPSLFPLILPSERLPSNGRITIGCLAKDVVPPVDSFTWDDLNNVSINANYIKQFPSVFNPNGTFTLSSQVSVSVNDWRNFEPFFCKANNTVGTTLARVTRQTSCLKPELNIHAPRLEDFENPDGNATLVCIAVNLHTPSTTVQWRKNGHVLDSGFTTTGPVAVGPSGYSIVSELTVDKRDWMTGKPYSCEVHNEEFSDIKNISKPLTCDSGPCSDAQVHVETIPPSFTDIYLTKSAKLTCRISNIPYDQDLKVLDVIWTRKSDNKELKTTKGEKQEQENNELVFVDATASVCVEEWDSGETFECKVTLPLLPTTEIKTLTKPKGGTPRAPEVYVFPPPSEQLKLQETATLTCLLKGFYPSDFFVTWLRNEEPVGDSEYITSHPIQESKTPERYFTYSTLNVKEQDWSYGATYTCVVGHEALPLQTIQKTIDKHTAYLDGIVVTDDDEGLLNISSTLSTFIVLFLVSLFYSATVTVIKVK</sequence>
<dbReference type="FunFam" id="2.60.40.10:FF:001878">
    <property type="entry name" value="Immunoglobulin heavy variable 1-4"/>
    <property type="match status" value="1"/>
</dbReference>
<dbReference type="PROSITE" id="PS00290">
    <property type="entry name" value="IG_MHC"/>
    <property type="match status" value="4"/>
</dbReference>
<feature type="domain" description="Ig-like" evidence="6">
    <location>
        <begin position="1448"/>
        <end position="1549"/>
    </location>
</feature>
<evidence type="ECO:0000256" key="3">
    <source>
        <dbReference type="ARBA" id="ARBA00023319"/>
    </source>
</evidence>
<keyword evidence="3" id="KW-0393">Immunoglobulin domain</keyword>
<dbReference type="InterPro" id="IPR013106">
    <property type="entry name" value="Ig_V-set"/>
</dbReference>
<feature type="domain" description="Ig-like" evidence="6">
    <location>
        <begin position="700"/>
        <end position="803"/>
    </location>
</feature>
<name>A0AA97K5N2_EUBMA</name>
<dbReference type="InterPro" id="IPR013783">
    <property type="entry name" value="Ig-like_fold"/>
</dbReference>
<dbReference type="Proteomes" id="UP001190640">
    <property type="component" value="Chromosome 12"/>
</dbReference>
<dbReference type="InterPro" id="IPR003006">
    <property type="entry name" value="Ig/MHC_CS"/>
</dbReference>
<feature type="domain" description="Ig-like" evidence="6">
    <location>
        <begin position="1120"/>
        <end position="1221"/>
    </location>
</feature>
<evidence type="ECO:0000313" key="7">
    <source>
        <dbReference type="Proteomes" id="UP001190640"/>
    </source>
</evidence>
<feature type="domain" description="Ig-like" evidence="6">
    <location>
        <begin position="30"/>
        <end position="67"/>
    </location>
</feature>
<keyword evidence="5" id="KW-0472">Membrane</keyword>
<feature type="domain" description="Ig-like" evidence="6">
    <location>
        <begin position="506"/>
        <end position="596"/>
    </location>
</feature>
<keyword evidence="5" id="KW-1133">Transmembrane helix</keyword>
<accession>A0AA97K5N2</accession>
<dbReference type="SUPFAM" id="SSF48726">
    <property type="entry name" value="Immunoglobulin"/>
    <property type="match status" value="13"/>
</dbReference>
<evidence type="ECO:0000259" key="6">
    <source>
        <dbReference type="PROSITE" id="PS50835"/>
    </source>
</evidence>
<dbReference type="GeneID" id="129339980"/>
<dbReference type="SMART" id="SM00409">
    <property type="entry name" value="IG"/>
    <property type="match status" value="6"/>
</dbReference>
<keyword evidence="4" id="KW-1280">Immunoglobulin</keyword>
<proteinExistence type="predicted"/>
<dbReference type="GO" id="GO:0002250">
    <property type="term" value="P:adaptive immune response"/>
    <property type="evidence" value="ECO:0007669"/>
    <property type="project" value="UniProtKB-KW"/>
</dbReference>
<evidence type="ECO:0000256" key="1">
    <source>
        <dbReference type="ARBA" id="ARBA00022859"/>
    </source>
</evidence>
<dbReference type="Pfam" id="PF07686">
    <property type="entry name" value="V-set"/>
    <property type="match status" value="2"/>
</dbReference>
<feature type="domain" description="Ig-like" evidence="6">
    <location>
        <begin position="1225"/>
        <end position="1321"/>
    </location>
</feature>
<dbReference type="Gene3D" id="2.60.40.10">
    <property type="entry name" value="Immunoglobulins"/>
    <property type="match status" value="12"/>
</dbReference>
<organism evidence="7 8">
    <name type="scientific">Eublepharis macularius</name>
    <name type="common">Leopard gecko</name>
    <name type="synonym">Cyrtodactylus macularius</name>
    <dbReference type="NCBI Taxonomy" id="481883"/>
    <lineage>
        <taxon>Eukaryota</taxon>
        <taxon>Metazoa</taxon>
        <taxon>Chordata</taxon>
        <taxon>Craniata</taxon>
        <taxon>Vertebrata</taxon>
        <taxon>Euteleostomi</taxon>
        <taxon>Lepidosauria</taxon>
        <taxon>Squamata</taxon>
        <taxon>Bifurcata</taxon>
        <taxon>Gekkota</taxon>
        <taxon>Eublepharidae</taxon>
        <taxon>Eublepharinae</taxon>
        <taxon>Eublepharis</taxon>
    </lineage>
</organism>
<protein>
    <submittedName>
        <fullName evidence="8">Uncharacterized protein LOC129339980</fullName>
    </submittedName>
</protein>
<feature type="domain" description="Ig-like" evidence="6">
    <location>
        <begin position="286"/>
        <end position="385"/>
    </location>
</feature>
<feature type="domain" description="Ig-like" evidence="6">
    <location>
        <begin position="154"/>
        <end position="250"/>
    </location>
</feature>
<feature type="domain" description="Ig-like" evidence="6">
    <location>
        <begin position="394"/>
        <end position="489"/>
    </location>
</feature>
<dbReference type="SMART" id="SM00406">
    <property type="entry name" value="IGv"/>
    <property type="match status" value="2"/>
</dbReference>
<feature type="domain" description="Ig-like" evidence="6">
    <location>
        <begin position="813"/>
        <end position="914"/>
    </location>
</feature>
<dbReference type="InterPro" id="IPR050380">
    <property type="entry name" value="Immune_Resp_Modulators"/>
</dbReference>
<evidence type="ECO:0000256" key="5">
    <source>
        <dbReference type="SAM" id="Phobius"/>
    </source>
</evidence>
<feature type="transmembrane region" description="Helical" evidence="5">
    <location>
        <begin position="1574"/>
        <end position="1594"/>
    </location>
</feature>
<dbReference type="GO" id="GO:0019814">
    <property type="term" value="C:immunoglobulin complex"/>
    <property type="evidence" value="ECO:0007669"/>
    <property type="project" value="UniProtKB-KW"/>
</dbReference>
<dbReference type="FunFam" id="2.60.40.10:FF:000463">
    <property type="entry name" value="Immunoglobulin heavy constant gamma 1"/>
    <property type="match status" value="2"/>
</dbReference>
<dbReference type="InterPro" id="IPR003599">
    <property type="entry name" value="Ig_sub"/>
</dbReference>
<dbReference type="Pfam" id="PF07654">
    <property type="entry name" value="C1-set"/>
    <property type="match status" value="8"/>
</dbReference>
<keyword evidence="5" id="KW-0812">Transmembrane</keyword>
<keyword evidence="7" id="KW-1185">Reference proteome</keyword>
<evidence type="ECO:0000256" key="2">
    <source>
        <dbReference type="ARBA" id="ARBA00023130"/>
    </source>
</evidence>
<dbReference type="InterPro" id="IPR003597">
    <property type="entry name" value="Ig_C1-set"/>
</dbReference>
<dbReference type="PANTHER" id="PTHR23411">
    <property type="entry name" value="TAPASIN"/>
    <property type="match status" value="1"/>
</dbReference>
<gene>
    <name evidence="8" type="primary">LOC129339980</name>
</gene>